<organism evidence="3 4">
    <name type="scientific">Magnaporthiopsis poae (strain ATCC 64411 / 73-15)</name>
    <name type="common">Kentucky bluegrass fungus</name>
    <name type="synonym">Magnaporthe poae</name>
    <dbReference type="NCBI Taxonomy" id="644358"/>
    <lineage>
        <taxon>Eukaryota</taxon>
        <taxon>Fungi</taxon>
        <taxon>Dikarya</taxon>
        <taxon>Ascomycota</taxon>
        <taxon>Pezizomycotina</taxon>
        <taxon>Sordariomycetes</taxon>
        <taxon>Sordariomycetidae</taxon>
        <taxon>Magnaporthales</taxon>
        <taxon>Magnaporthaceae</taxon>
        <taxon>Magnaporthiopsis</taxon>
    </lineage>
</organism>
<accession>A0A0C4DTS9</accession>
<reference evidence="2" key="3">
    <citation type="submission" date="2011-03" db="EMBL/GenBank/DDBJ databases">
        <title>Annotation of Magnaporthe poae ATCC 64411.</title>
        <authorList>
            <person name="Ma L.-J."/>
            <person name="Dead R."/>
            <person name="Young S.K."/>
            <person name="Zeng Q."/>
            <person name="Gargeya S."/>
            <person name="Fitzgerald M."/>
            <person name="Haas B."/>
            <person name="Abouelleil A."/>
            <person name="Alvarado L."/>
            <person name="Arachchi H.M."/>
            <person name="Berlin A."/>
            <person name="Brown A."/>
            <person name="Chapman S.B."/>
            <person name="Chen Z."/>
            <person name="Dunbar C."/>
            <person name="Freedman E."/>
            <person name="Gearin G."/>
            <person name="Gellesch M."/>
            <person name="Goldberg J."/>
            <person name="Griggs A."/>
            <person name="Gujja S."/>
            <person name="Heiman D."/>
            <person name="Howarth C."/>
            <person name="Larson L."/>
            <person name="Lui A."/>
            <person name="MacDonald P.J.P."/>
            <person name="Mehta T."/>
            <person name="Montmayeur A."/>
            <person name="Murphy C."/>
            <person name="Neiman D."/>
            <person name="Pearson M."/>
            <person name="Priest M."/>
            <person name="Roberts A."/>
            <person name="Saif S."/>
            <person name="Shea T."/>
            <person name="Shenoy N."/>
            <person name="Sisk P."/>
            <person name="Stolte C."/>
            <person name="Sykes S."/>
            <person name="Yandava C."/>
            <person name="Wortman J."/>
            <person name="Nusbaum C."/>
            <person name="Birren B."/>
        </authorList>
    </citation>
    <scope>NUCLEOTIDE SEQUENCE</scope>
    <source>
        <strain evidence="2">ATCC 64411</strain>
    </source>
</reference>
<reference evidence="4" key="1">
    <citation type="submission" date="2010-05" db="EMBL/GenBank/DDBJ databases">
        <title>The genome sequence of Magnaporthe poae strain ATCC 64411.</title>
        <authorList>
            <person name="Ma L.-J."/>
            <person name="Dead R."/>
            <person name="Young S."/>
            <person name="Zeng Q."/>
            <person name="Koehrsen M."/>
            <person name="Alvarado L."/>
            <person name="Berlin A."/>
            <person name="Chapman S.B."/>
            <person name="Chen Z."/>
            <person name="Freedman E."/>
            <person name="Gellesch M."/>
            <person name="Goldberg J."/>
            <person name="Griggs A."/>
            <person name="Gujja S."/>
            <person name="Heilman E.R."/>
            <person name="Heiman D."/>
            <person name="Hepburn T."/>
            <person name="Howarth C."/>
            <person name="Jen D."/>
            <person name="Larson L."/>
            <person name="Mehta T."/>
            <person name="Neiman D."/>
            <person name="Pearson M."/>
            <person name="Roberts A."/>
            <person name="Saif S."/>
            <person name="Shea T."/>
            <person name="Shenoy N."/>
            <person name="Sisk P."/>
            <person name="Stolte C."/>
            <person name="Sykes S."/>
            <person name="Walk T."/>
            <person name="White J."/>
            <person name="Yandava C."/>
            <person name="Haas B."/>
            <person name="Nusbaum C."/>
            <person name="Birren B."/>
        </authorList>
    </citation>
    <scope>NUCLEOTIDE SEQUENCE [LARGE SCALE GENOMIC DNA]</scope>
    <source>
        <strain evidence="4">ATCC 64411 / 73-15</strain>
    </source>
</reference>
<dbReference type="AlphaFoldDB" id="A0A0C4DTS9"/>
<name>A0A0C4DTS9_MAGP6</name>
<dbReference type="EnsemblFungi" id="MAPG_03353T0">
    <property type="protein sequence ID" value="MAPG_03353T0"/>
    <property type="gene ID" value="MAPG_03353"/>
</dbReference>
<dbReference type="Proteomes" id="UP000011715">
    <property type="component" value="Unassembled WGS sequence"/>
</dbReference>
<evidence type="ECO:0000256" key="1">
    <source>
        <dbReference type="SAM" id="MobiDB-lite"/>
    </source>
</evidence>
<dbReference type="EMBL" id="GL876967">
    <property type="protein sequence ID" value="KLU84309.1"/>
    <property type="molecule type" value="Genomic_DNA"/>
</dbReference>
<protein>
    <submittedName>
        <fullName evidence="2 3">Uncharacterized protein</fullName>
    </submittedName>
</protein>
<reference evidence="2" key="2">
    <citation type="submission" date="2010-05" db="EMBL/GenBank/DDBJ databases">
        <title>The Genome Sequence of Magnaporthe poae strain ATCC 64411.</title>
        <authorList>
            <consortium name="The Broad Institute Genome Sequencing Platform"/>
            <consortium name="Broad Institute Genome Sequencing Center for Infectious Disease"/>
            <person name="Ma L.-J."/>
            <person name="Dead R."/>
            <person name="Young S."/>
            <person name="Zeng Q."/>
            <person name="Koehrsen M."/>
            <person name="Alvarado L."/>
            <person name="Berlin A."/>
            <person name="Chapman S.B."/>
            <person name="Chen Z."/>
            <person name="Freedman E."/>
            <person name="Gellesch M."/>
            <person name="Goldberg J."/>
            <person name="Griggs A."/>
            <person name="Gujja S."/>
            <person name="Heilman E.R."/>
            <person name="Heiman D."/>
            <person name="Hepburn T."/>
            <person name="Howarth C."/>
            <person name="Jen D."/>
            <person name="Larson L."/>
            <person name="Mehta T."/>
            <person name="Neiman D."/>
            <person name="Pearson M."/>
            <person name="Roberts A."/>
            <person name="Saif S."/>
            <person name="Shea T."/>
            <person name="Shenoy N."/>
            <person name="Sisk P."/>
            <person name="Stolte C."/>
            <person name="Sykes S."/>
            <person name="Walk T."/>
            <person name="White J."/>
            <person name="Yandava C."/>
            <person name="Haas B."/>
            <person name="Nusbaum C."/>
            <person name="Birren B."/>
        </authorList>
    </citation>
    <scope>NUCLEOTIDE SEQUENCE</scope>
    <source>
        <strain evidence="2">ATCC 64411</strain>
    </source>
</reference>
<keyword evidence="4" id="KW-1185">Reference proteome</keyword>
<evidence type="ECO:0000313" key="3">
    <source>
        <dbReference type="EnsemblFungi" id="MAPG_03353T0"/>
    </source>
</evidence>
<evidence type="ECO:0000313" key="4">
    <source>
        <dbReference type="Proteomes" id="UP000011715"/>
    </source>
</evidence>
<reference evidence="3" key="4">
    <citation type="journal article" date="2015" name="G3 (Bethesda)">
        <title>Genome sequences of three phytopathogenic species of the Magnaporthaceae family of fungi.</title>
        <authorList>
            <person name="Okagaki L.H."/>
            <person name="Nunes C.C."/>
            <person name="Sailsbery J."/>
            <person name="Clay B."/>
            <person name="Brown D."/>
            <person name="John T."/>
            <person name="Oh Y."/>
            <person name="Young N."/>
            <person name="Fitzgerald M."/>
            <person name="Haas B.J."/>
            <person name="Zeng Q."/>
            <person name="Young S."/>
            <person name="Adiconis X."/>
            <person name="Fan L."/>
            <person name="Levin J.Z."/>
            <person name="Mitchell T.K."/>
            <person name="Okubara P.A."/>
            <person name="Farman M.L."/>
            <person name="Kohn L.M."/>
            <person name="Birren B."/>
            <person name="Ma L.-J."/>
            <person name="Dean R.A."/>
        </authorList>
    </citation>
    <scope>NUCLEOTIDE SEQUENCE</scope>
    <source>
        <strain evidence="3">ATCC 64411 / 73-15</strain>
    </source>
</reference>
<proteinExistence type="predicted"/>
<gene>
    <name evidence="2" type="ORF">MAPG_03353</name>
</gene>
<evidence type="ECO:0000313" key="2">
    <source>
        <dbReference type="EMBL" id="KLU84309.1"/>
    </source>
</evidence>
<dbReference type="EMBL" id="ADBL01000804">
    <property type="status" value="NOT_ANNOTATED_CDS"/>
    <property type="molecule type" value="Genomic_DNA"/>
</dbReference>
<sequence>MALKRLYGRHLQEPLIIAFEYSIFVSLDSFRRHHRAEDGVGADTCARLCRAVEKHANMYDVELGVVGAGPCMACPKDRRPTERHAGLPGCPPPLRETLPRGPEQKTWSSSSLMSVVKLMPPAPRVGSFLLHYSNCTCPPAPRRRRDGLHAPKRARCGFDRRRGYTMHKEGREAQRNSDDIGGMTCVGNICMDGVVRRARFLDKPRAGS</sequence>
<dbReference type="VEuPathDB" id="FungiDB:MAPG_03353"/>
<reference evidence="3" key="5">
    <citation type="submission" date="2015-06" db="UniProtKB">
        <authorList>
            <consortium name="EnsemblFungi"/>
        </authorList>
    </citation>
    <scope>IDENTIFICATION</scope>
    <source>
        <strain evidence="3">ATCC 64411</strain>
    </source>
</reference>
<feature type="region of interest" description="Disordered" evidence="1">
    <location>
        <begin position="82"/>
        <end position="106"/>
    </location>
</feature>